<comment type="caution">
    <text evidence="2">The sequence shown here is derived from an EMBL/GenBank/DDBJ whole genome shotgun (WGS) entry which is preliminary data.</text>
</comment>
<name>A0A1J5TSM1_9ZZZZ</name>
<organism evidence="2">
    <name type="scientific">mine drainage metagenome</name>
    <dbReference type="NCBI Taxonomy" id="410659"/>
    <lineage>
        <taxon>unclassified sequences</taxon>
        <taxon>metagenomes</taxon>
        <taxon>ecological metagenomes</taxon>
    </lineage>
</organism>
<dbReference type="EMBL" id="MLJW01000010">
    <property type="protein sequence ID" value="OIR15022.1"/>
    <property type="molecule type" value="Genomic_DNA"/>
</dbReference>
<accession>A0A1J5TSM1</accession>
<protein>
    <submittedName>
        <fullName evidence="2">Uncharacterized protein</fullName>
    </submittedName>
</protein>
<reference evidence="2" key="1">
    <citation type="submission" date="2016-10" db="EMBL/GenBank/DDBJ databases">
        <title>Sequence of Gallionella enrichment culture.</title>
        <authorList>
            <person name="Poehlein A."/>
            <person name="Muehling M."/>
            <person name="Daniel R."/>
        </authorList>
    </citation>
    <scope>NUCLEOTIDE SEQUENCE</scope>
</reference>
<evidence type="ECO:0000256" key="1">
    <source>
        <dbReference type="SAM" id="MobiDB-lite"/>
    </source>
</evidence>
<sequence>MARLSQVCTKLLRHVFGCAACFAVWSLWTLLLAALALQTWIAWRHEVVLPSPVTHLLERRLGGTAFQVTVGRVAFDPSGHVVVRDVAVGIPGLEGPVVRAAQIETQIDPWTLLAGHVEVHQLAVSGAELLYPSQLSPTGRPEAIVSNLDAVLGLEGNRLSVESLSARAGSIALFAHGRVALAPLRTARPGAPRLDAARAAAAFTSFLRHAARFTPRLEAVRKARIDLTLYPSPVAGAVVDAELSAAGLHLETPRPAELGPFHAEVRIPLAGRISARVIARAGADSVDVAGARVAGVDTRLVATWNPHDRTFVPLRADVSAVGIQFMDTEVDAIAATARPGPAQSIDFAAVAGAAGARVAVSGSGIPARRSGTLAFDAVVGNGVTALVSGRVHKDLSRFVDFAQPGRAAGTATFLPGGKLQSAQAWVDAHDLTAHAVHLDRVFGHVWFDGHTFRADHAVVRQGGNVARGTYEMDVKTHDFRFLLTGFLRPLDITGWFKPWWPKLWANFAFPTTTPAADVDVQGRWKFPALTRVFAGVDAPGAVVRKVPFNVVRTRVYVDGHVTHVISVDARRPEGTITGWFKTTVDAEKHQWEAVDFDMTTHVDLAQCAGLLKNVAPEILAPYSFEKAPALHARGHVTSAIAPGGKSEDVAFDVTAPGRFAFRDFPLHDVAFSGLYHNRHIEVPDFTATYAGGQARAAFSVDPHGTQRAVKIRASLAGAKLGEVVQSVEAYAARVRNQSGLPKTSKEERMSNARLDATVDADGILNDPTSFHGSGTAELSGPELGHVRLLGGLSELLRFTSLRFTSAKTQFKLAGPLIDFQSVRVTGHNSAIDAHGTYSLKTKQLDFKAQVWPFEQSQGLVRGTFGLVLSPLTVFLEVKLGGTLADPSWSFLYSPFRMLTEPDTSDLRPPAAKPPIPDPAKPKIP</sequence>
<gene>
    <name evidence="2" type="ORF">GALL_41400</name>
</gene>
<proteinExistence type="predicted"/>
<dbReference type="AlphaFoldDB" id="A0A1J5TSM1"/>
<evidence type="ECO:0000313" key="2">
    <source>
        <dbReference type="EMBL" id="OIR15022.1"/>
    </source>
</evidence>
<feature type="region of interest" description="Disordered" evidence="1">
    <location>
        <begin position="901"/>
        <end position="924"/>
    </location>
</feature>